<evidence type="ECO:0000256" key="2">
    <source>
        <dbReference type="ARBA" id="ARBA00007165"/>
    </source>
</evidence>
<protein>
    <recommendedName>
        <fullName evidence="6">SURF1-like protein</fullName>
    </recommendedName>
</protein>
<evidence type="ECO:0000313" key="7">
    <source>
        <dbReference type="EMBL" id="EFO80573.1"/>
    </source>
</evidence>
<dbReference type="PROSITE" id="PS50895">
    <property type="entry name" value="SURF1"/>
    <property type="match status" value="1"/>
</dbReference>
<comment type="similarity">
    <text evidence="2 6">Belongs to the SURF1 family.</text>
</comment>
<keyword evidence="6" id="KW-1003">Cell membrane</keyword>
<dbReference type="InterPro" id="IPR045214">
    <property type="entry name" value="Surf1/Surf4"/>
</dbReference>
<dbReference type="EMBL" id="ADVR01000049">
    <property type="protein sequence ID" value="EFO80573.1"/>
    <property type="molecule type" value="Genomic_DNA"/>
</dbReference>
<keyword evidence="4 6" id="KW-1133">Transmembrane helix</keyword>
<evidence type="ECO:0000256" key="1">
    <source>
        <dbReference type="ARBA" id="ARBA00004370"/>
    </source>
</evidence>
<proteinExistence type="inferred from homology"/>
<dbReference type="eggNOG" id="COG3346">
    <property type="taxonomic scope" value="Bacteria"/>
</dbReference>
<evidence type="ECO:0000313" key="8">
    <source>
        <dbReference type="Proteomes" id="UP000054010"/>
    </source>
</evidence>
<feature type="transmembrane region" description="Helical" evidence="6">
    <location>
        <begin position="12"/>
        <end position="32"/>
    </location>
</feature>
<organism evidence="7 8">
    <name type="scientific">Oscillochloris trichoides DG-6</name>
    <dbReference type="NCBI Taxonomy" id="765420"/>
    <lineage>
        <taxon>Bacteria</taxon>
        <taxon>Bacillati</taxon>
        <taxon>Chloroflexota</taxon>
        <taxon>Chloroflexia</taxon>
        <taxon>Chloroflexales</taxon>
        <taxon>Chloroflexineae</taxon>
        <taxon>Oscillochloridaceae</taxon>
        <taxon>Oscillochloris</taxon>
    </lineage>
</organism>
<dbReference type="GO" id="GO:0005886">
    <property type="term" value="C:plasma membrane"/>
    <property type="evidence" value="ECO:0007669"/>
    <property type="project" value="UniProtKB-SubCell"/>
</dbReference>
<evidence type="ECO:0000256" key="6">
    <source>
        <dbReference type="RuleBase" id="RU363076"/>
    </source>
</evidence>
<sequence length="245" mass="27581">MIMPHRLLRPSWLVRHAFALLIFGTLIRLGFWQLDRLEERRAENAARIAVLDQQPVDLGSDADTRLVGQRAVVWGTYLNEQSVLLRGQKSSSGVEGVHLLTPLQIRGTNVAIMVDRGWLLAEQARPALRSAFAIEREVRVEGVVMAGQARPDALLAGMDLPLPGETRIDAWLRVDLAKMQNQMPLPLLPIYLVQLPTPDAPRLPLPEDPRLLNEGSHLSYALQWFAFALILLIVYAGLMRQELRR</sequence>
<evidence type="ECO:0000256" key="4">
    <source>
        <dbReference type="ARBA" id="ARBA00022989"/>
    </source>
</evidence>
<dbReference type="Pfam" id="PF02104">
    <property type="entry name" value="SURF1"/>
    <property type="match status" value="1"/>
</dbReference>
<evidence type="ECO:0000256" key="5">
    <source>
        <dbReference type="ARBA" id="ARBA00023136"/>
    </source>
</evidence>
<comment type="caution">
    <text evidence="7">The sequence shown here is derived from an EMBL/GenBank/DDBJ whole genome shotgun (WGS) entry which is preliminary data.</text>
</comment>
<comment type="subcellular location">
    <subcellularLocation>
        <location evidence="6">Cell membrane</location>
        <topology evidence="6">Multi-pass membrane protein</topology>
    </subcellularLocation>
    <subcellularLocation>
        <location evidence="1">Membrane</location>
    </subcellularLocation>
</comment>
<dbReference type="Proteomes" id="UP000054010">
    <property type="component" value="Unassembled WGS sequence"/>
</dbReference>
<feature type="transmembrane region" description="Helical" evidence="6">
    <location>
        <begin position="220"/>
        <end position="238"/>
    </location>
</feature>
<dbReference type="PANTHER" id="PTHR23427">
    <property type="entry name" value="SURFEIT LOCUS PROTEIN"/>
    <property type="match status" value="1"/>
</dbReference>
<dbReference type="PANTHER" id="PTHR23427:SF2">
    <property type="entry name" value="SURFEIT LOCUS PROTEIN 1"/>
    <property type="match status" value="1"/>
</dbReference>
<keyword evidence="3 6" id="KW-0812">Transmembrane</keyword>
<reference evidence="7 8" key="1">
    <citation type="journal article" date="2011" name="J. Bacteriol.">
        <title>Draft genome sequence of the anoxygenic filamentous phototrophic bacterium Oscillochloris trichoides subsp. DG-6.</title>
        <authorList>
            <person name="Kuznetsov B.B."/>
            <person name="Ivanovsky R.N."/>
            <person name="Keppen O.I."/>
            <person name="Sukhacheva M.V."/>
            <person name="Bumazhkin B.K."/>
            <person name="Patutina E.O."/>
            <person name="Beletsky A.V."/>
            <person name="Mardanov A.V."/>
            <person name="Baslerov R.V."/>
            <person name="Panteleeva A.N."/>
            <person name="Kolganova T.V."/>
            <person name="Ravin N.V."/>
            <person name="Skryabin K.G."/>
        </authorList>
    </citation>
    <scope>NUCLEOTIDE SEQUENCE [LARGE SCALE GENOMIC DNA]</scope>
    <source>
        <strain evidence="7 8">DG-6</strain>
    </source>
</reference>
<accession>E1IE31</accession>
<evidence type="ECO:0000256" key="3">
    <source>
        <dbReference type="ARBA" id="ARBA00022692"/>
    </source>
</evidence>
<dbReference type="AlphaFoldDB" id="E1IE31"/>
<dbReference type="STRING" id="765420.OSCT_1582"/>
<keyword evidence="8" id="KW-1185">Reference proteome</keyword>
<name>E1IE31_9CHLR</name>
<dbReference type="HOGENOM" id="CLU_047737_4_1_0"/>
<gene>
    <name evidence="7" type="ORF">OSCT_1582</name>
</gene>
<keyword evidence="5 6" id="KW-0472">Membrane</keyword>
<dbReference type="CDD" id="cd06662">
    <property type="entry name" value="SURF1"/>
    <property type="match status" value="1"/>
</dbReference>
<dbReference type="InterPro" id="IPR002994">
    <property type="entry name" value="Surf1/Shy1"/>
</dbReference>